<keyword evidence="8" id="KW-1185">Reference proteome</keyword>
<dbReference type="InterPro" id="IPR006676">
    <property type="entry name" value="tRNA_splic"/>
</dbReference>
<keyword evidence="4" id="KW-0175">Coiled coil</keyword>
<dbReference type="SUPFAM" id="SSF53032">
    <property type="entry name" value="tRNA-intron endonuclease catalytic domain-like"/>
    <property type="match status" value="1"/>
</dbReference>
<evidence type="ECO:0000256" key="5">
    <source>
        <dbReference type="SAM" id="MobiDB-lite"/>
    </source>
</evidence>
<sequence>MMMNIPKKVNIIVKRGENLEYISSLKKASKNRRWRVIFIGGSERSATEFVDEENGCPTWDCEVTLDLVSPSDPVSLRVIDGDEHHVGQVNIPLNQIPQTGNPNFDLSRLCYSELEPTRKNSHPHGRLVYWIWAIDYWPPGTQANTIRHSKSLRGSLTNLSSKIRSKSKHKSKNDHANGYQSSELNGSTLQVPGMSYNPFENDGNASEFSGPMGLPPMYQSSNLNSPYAQSEFGGSYVGSTKSSKHRNILKKFKSKISHSTQNLAEVAAKKAAGKDLYFQSLEKGSKSNLKGSRSSIDGTPYRDTLYTRPNVVNNHNHNSIDNNNSVLAPSLMITKWSADNKLSATSQLDLSRQTVNGNAGRYSSQSIYPRDDSGKSRVSASSFLDEHGVTTPTHQRTDGVGEVSAAPFESPGSLHLSTYGGQPDDRPNKPIEDMTKRETAEYVTQLLKSLQSARSEITRLQIENDRLTSNSHEFETQLNEVRTTLATLRNRLLEDNLTEYLELPHESNNYMGYGSNNFGGYMNSSSFDNSQHANAAIEPQSFLSKISSLSMNARLPNFISPMNSLHTNGTLKSILLNLLILTVCLKKSSDIPKLLKIKQPMESFLGRPKLNKSVHFAESSSSMPSNSTLPFPILVKEDFSQIESDHDENSVNKVEQIRFQADLLSSAKTLITDTLQISILRNRGCYGFSQNNENNLHNANSSCISREYNTDDDDDNDDGVNDNGAASDANISVDNPYFAKVIGKTNENISGETDVSGLVLSDVETLFLLHGLGCLDVYLPTVENLQFHSITTATKYQHLEPLSLTEVWFYLCTGSANVPYLQLQTAREQIEKYSENELNLLRRYAVYIYYRSKGWIVRPGLCVGGADYLLYAEGPNRRHAAFCVLVDRDSRTKDGDQLNCASVAAHVRVAHSVNKRVILCRISLPSINEFSHNPWEAVRKTTIKETLIDYWKPNVK</sequence>
<comment type="catalytic activity">
    <reaction evidence="3">
        <text>pretRNA = a 3'-half-tRNA molecule with a 5'-OH end + a 5'-half-tRNA molecule with a 2',3'-cyclic phosphate end + an intron with a 2',3'-cyclic phosphate and a 5'-hydroxyl terminus.</text>
        <dbReference type="EC" id="4.6.1.16"/>
    </reaction>
</comment>
<organism evidence="7 8">
    <name type="scientific">Schistosoma japonicum</name>
    <name type="common">Blood fluke</name>
    <dbReference type="NCBI Taxonomy" id="6182"/>
    <lineage>
        <taxon>Eukaryota</taxon>
        <taxon>Metazoa</taxon>
        <taxon>Spiralia</taxon>
        <taxon>Lophotrochozoa</taxon>
        <taxon>Platyhelminthes</taxon>
        <taxon>Trematoda</taxon>
        <taxon>Digenea</taxon>
        <taxon>Strigeidida</taxon>
        <taxon>Schistosomatoidea</taxon>
        <taxon>Schistosomatidae</taxon>
        <taxon>Schistosoma</taxon>
    </lineage>
</organism>
<feature type="region of interest" description="Disordered" evidence="5">
    <location>
        <begin position="707"/>
        <end position="728"/>
    </location>
</feature>
<name>A0A4Z2DDJ8_SCHJA</name>
<dbReference type="Pfam" id="PF01974">
    <property type="entry name" value="tRNA_int_endo"/>
    <property type="match status" value="1"/>
</dbReference>
<dbReference type="Gene3D" id="2.60.40.150">
    <property type="entry name" value="C2 domain"/>
    <property type="match status" value="1"/>
</dbReference>
<dbReference type="CDD" id="cd22363">
    <property type="entry name" value="tRNA-intron_lyase_C"/>
    <property type="match status" value="1"/>
</dbReference>
<dbReference type="GO" id="GO:0000379">
    <property type="term" value="P:tRNA-type intron splice site recognition and cleavage"/>
    <property type="evidence" value="ECO:0007669"/>
    <property type="project" value="TreeGrafter"/>
</dbReference>
<dbReference type="NCBIfam" id="TIGR00324">
    <property type="entry name" value="endA"/>
    <property type="match status" value="1"/>
</dbReference>
<reference evidence="7 8" key="1">
    <citation type="submission" date="2019-03" db="EMBL/GenBank/DDBJ databases">
        <title>An improved genome assembly of the fluke Schistosoma japonicum.</title>
        <authorList>
            <person name="Hu W."/>
            <person name="Luo F."/>
            <person name="Yin M."/>
            <person name="Mo X."/>
            <person name="Sun C."/>
            <person name="Wu Q."/>
            <person name="Zhu B."/>
            <person name="Xiang M."/>
            <person name="Wang J."/>
            <person name="Wang Y."/>
            <person name="Zhang T."/>
            <person name="Xu B."/>
            <person name="Zheng H."/>
            <person name="Feng Z."/>
        </authorList>
    </citation>
    <scope>NUCLEOTIDE SEQUENCE [LARGE SCALE GENOMIC DNA]</scope>
    <source>
        <strain evidence="7">HuSjv2</strain>
        <tissue evidence="7">Worms</tissue>
    </source>
</reference>
<keyword evidence="7" id="KW-0255">Endonuclease</keyword>
<dbReference type="GO" id="GO:0003676">
    <property type="term" value="F:nucleic acid binding"/>
    <property type="evidence" value="ECO:0007669"/>
    <property type="project" value="InterPro"/>
</dbReference>
<dbReference type="PANTHER" id="PTHR21227:SF0">
    <property type="entry name" value="TRNA-SPLICING ENDONUCLEASE SUBUNIT SEN2"/>
    <property type="match status" value="1"/>
</dbReference>
<dbReference type="PANTHER" id="PTHR21227">
    <property type="entry name" value="TRNA-SPLICING ENDONUCLEASE SUBUNIT SEN2"/>
    <property type="match status" value="1"/>
</dbReference>
<evidence type="ECO:0000256" key="3">
    <source>
        <dbReference type="ARBA" id="ARBA00034031"/>
    </source>
</evidence>
<keyword evidence="7" id="KW-0378">Hydrolase</keyword>
<feature type="domain" description="tRNA intron endonuclease catalytic" evidence="6">
    <location>
        <begin position="841"/>
        <end position="921"/>
    </location>
</feature>
<comment type="similarity">
    <text evidence="1">Belongs to the tRNA-intron endonuclease family.</text>
</comment>
<dbReference type="EMBL" id="SKCS01000170">
    <property type="protein sequence ID" value="TNN14592.1"/>
    <property type="molecule type" value="Genomic_DNA"/>
</dbReference>
<dbReference type="GO" id="GO:0005737">
    <property type="term" value="C:cytoplasm"/>
    <property type="evidence" value="ECO:0007669"/>
    <property type="project" value="TreeGrafter"/>
</dbReference>
<protein>
    <recommendedName>
        <fullName evidence="2">tRNA-intron lyase</fullName>
        <ecNumber evidence="2">4.6.1.16</ecNumber>
    </recommendedName>
</protein>
<dbReference type="InterPro" id="IPR006677">
    <property type="entry name" value="tRNA_intron_Endonuc_cat-like"/>
</dbReference>
<evidence type="ECO:0000259" key="6">
    <source>
        <dbReference type="Pfam" id="PF01974"/>
    </source>
</evidence>
<dbReference type="AlphaFoldDB" id="A0A4Z2DDJ8"/>
<feature type="compositionally biased region" description="Polar residues" evidence="5">
    <location>
        <begin position="355"/>
        <end position="367"/>
    </location>
</feature>
<feature type="compositionally biased region" description="Polar residues" evidence="5">
    <location>
        <begin position="178"/>
        <end position="190"/>
    </location>
</feature>
<feature type="compositionally biased region" description="Acidic residues" evidence="5">
    <location>
        <begin position="710"/>
        <end position="720"/>
    </location>
</feature>
<dbReference type="SUPFAM" id="SSF49562">
    <property type="entry name" value="C2 domain (Calcium/lipid-binding domain, CaLB)"/>
    <property type="match status" value="1"/>
</dbReference>
<dbReference type="Proteomes" id="UP000311919">
    <property type="component" value="Unassembled WGS sequence"/>
</dbReference>
<evidence type="ECO:0000313" key="8">
    <source>
        <dbReference type="Proteomes" id="UP000311919"/>
    </source>
</evidence>
<evidence type="ECO:0000256" key="1">
    <source>
        <dbReference type="ARBA" id="ARBA00008078"/>
    </source>
</evidence>
<dbReference type="InterPro" id="IPR035892">
    <property type="entry name" value="C2_domain_sf"/>
</dbReference>
<dbReference type="OrthoDB" id="6235726at2759"/>
<dbReference type="GO" id="GO:0000213">
    <property type="term" value="F:tRNA-intron lyase activity"/>
    <property type="evidence" value="ECO:0007669"/>
    <property type="project" value="UniProtKB-EC"/>
</dbReference>
<feature type="region of interest" description="Disordered" evidence="5">
    <location>
        <begin position="355"/>
        <end position="429"/>
    </location>
</feature>
<accession>A0A4Z2DDJ8</accession>
<keyword evidence="7" id="KW-0540">Nuclease</keyword>
<feature type="region of interest" description="Disordered" evidence="5">
    <location>
        <begin position="157"/>
        <end position="221"/>
    </location>
</feature>
<feature type="coiled-coil region" evidence="4">
    <location>
        <begin position="443"/>
        <end position="491"/>
    </location>
</feature>
<feature type="compositionally biased region" description="Basic residues" evidence="5">
    <location>
        <begin position="163"/>
        <end position="172"/>
    </location>
</feature>
<evidence type="ECO:0000256" key="2">
    <source>
        <dbReference type="ARBA" id="ARBA00012573"/>
    </source>
</evidence>
<dbReference type="Gene3D" id="3.40.1350.10">
    <property type="match status" value="1"/>
</dbReference>
<dbReference type="InterPro" id="IPR011856">
    <property type="entry name" value="tRNA_endonuc-like_dom_sf"/>
</dbReference>
<evidence type="ECO:0000313" key="7">
    <source>
        <dbReference type="EMBL" id="TNN14592.1"/>
    </source>
</evidence>
<dbReference type="InterPro" id="IPR036167">
    <property type="entry name" value="tRNA_intron_Endo_cat-like_sf"/>
</dbReference>
<evidence type="ECO:0000256" key="4">
    <source>
        <dbReference type="SAM" id="Coils"/>
    </source>
</evidence>
<dbReference type="STRING" id="6182.A0A4Z2DDJ8"/>
<dbReference type="EC" id="4.6.1.16" evidence="2"/>
<dbReference type="GO" id="GO:0000214">
    <property type="term" value="C:tRNA-intron endonuclease complex"/>
    <property type="evidence" value="ECO:0007669"/>
    <property type="project" value="TreeGrafter"/>
</dbReference>
<gene>
    <name evidence="7" type="ORF">EWB00_002055</name>
</gene>
<proteinExistence type="inferred from homology"/>
<comment type="caution">
    <text evidence="7">The sequence shown here is derived from an EMBL/GenBank/DDBJ whole genome shotgun (WGS) entry which is preliminary data.</text>
</comment>